<dbReference type="GO" id="GO:0000155">
    <property type="term" value="F:phosphorelay sensor kinase activity"/>
    <property type="evidence" value="ECO:0007669"/>
    <property type="project" value="InterPro"/>
</dbReference>
<evidence type="ECO:0000256" key="8">
    <source>
        <dbReference type="ARBA" id="ARBA00023012"/>
    </source>
</evidence>
<keyword evidence="9" id="KW-0472">Membrane</keyword>
<dbReference type="SUPFAM" id="SSF47384">
    <property type="entry name" value="Homodimeric domain of signal transducing histidine kinase"/>
    <property type="match status" value="1"/>
</dbReference>
<evidence type="ECO:0000256" key="2">
    <source>
        <dbReference type="ARBA" id="ARBA00012438"/>
    </source>
</evidence>
<evidence type="ECO:0000256" key="1">
    <source>
        <dbReference type="ARBA" id="ARBA00000085"/>
    </source>
</evidence>
<feature type="transmembrane region" description="Helical" evidence="9">
    <location>
        <begin position="161"/>
        <end position="181"/>
    </location>
</feature>
<feature type="transmembrane region" description="Helical" evidence="9">
    <location>
        <begin position="34"/>
        <end position="54"/>
    </location>
</feature>
<evidence type="ECO:0000256" key="5">
    <source>
        <dbReference type="ARBA" id="ARBA00022741"/>
    </source>
</evidence>
<accession>A0A2T6FSL3</accession>
<dbReference type="Gene3D" id="1.10.287.130">
    <property type="match status" value="1"/>
</dbReference>
<dbReference type="PRINTS" id="PR00344">
    <property type="entry name" value="BCTRLSENSOR"/>
</dbReference>
<feature type="transmembrane region" description="Helical" evidence="9">
    <location>
        <begin position="97"/>
        <end position="122"/>
    </location>
</feature>
<dbReference type="Proteomes" id="UP000244184">
    <property type="component" value="Unassembled WGS sequence"/>
</dbReference>
<proteinExistence type="predicted"/>
<dbReference type="Gene3D" id="3.30.565.10">
    <property type="entry name" value="Histidine kinase-like ATPase, C-terminal domain"/>
    <property type="match status" value="1"/>
</dbReference>
<dbReference type="InterPro" id="IPR003661">
    <property type="entry name" value="HisK_dim/P_dom"/>
</dbReference>
<comment type="catalytic activity">
    <reaction evidence="1">
        <text>ATP + protein L-histidine = ADP + protein N-phospho-L-histidine.</text>
        <dbReference type="EC" id="2.7.13.3"/>
    </reaction>
</comment>
<dbReference type="InterPro" id="IPR036890">
    <property type="entry name" value="HATPase_C_sf"/>
</dbReference>
<dbReference type="SUPFAM" id="SSF55874">
    <property type="entry name" value="ATPase domain of HSP90 chaperone/DNA topoisomerase II/histidine kinase"/>
    <property type="match status" value="1"/>
</dbReference>
<dbReference type="PROSITE" id="PS50109">
    <property type="entry name" value="HIS_KIN"/>
    <property type="match status" value="1"/>
</dbReference>
<feature type="domain" description="Histidine kinase" evidence="10">
    <location>
        <begin position="240"/>
        <end position="446"/>
    </location>
</feature>
<organism evidence="11 12">
    <name type="scientific">Paenibacillus elgii</name>
    <dbReference type="NCBI Taxonomy" id="189691"/>
    <lineage>
        <taxon>Bacteria</taxon>
        <taxon>Bacillati</taxon>
        <taxon>Bacillota</taxon>
        <taxon>Bacilli</taxon>
        <taxon>Bacillales</taxon>
        <taxon>Paenibacillaceae</taxon>
        <taxon>Paenibacillus</taxon>
    </lineage>
</organism>
<dbReference type="InterPro" id="IPR003594">
    <property type="entry name" value="HATPase_dom"/>
</dbReference>
<evidence type="ECO:0000256" key="6">
    <source>
        <dbReference type="ARBA" id="ARBA00022777"/>
    </source>
</evidence>
<dbReference type="EC" id="2.7.13.3" evidence="2"/>
<keyword evidence="8" id="KW-0902">Two-component regulatory system</keyword>
<dbReference type="Pfam" id="PF02518">
    <property type="entry name" value="HATPase_c"/>
    <property type="match status" value="1"/>
</dbReference>
<dbReference type="GO" id="GO:0005524">
    <property type="term" value="F:ATP binding"/>
    <property type="evidence" value="ECO:0007669"/>
    <property type="project" value="UniProtKB-KW"/>
</dbReference>
<feature type="transmembrane region" description="Helical" evidence="9">
    <location>
        <begin position="128"/>
        <end position="149"/>
    </location>
</feature>
<dbReference type="EMBL" id="PYHP01000099">
    <property type="protein sequence ID" value="PUA34889.1"/>
    <property type="molecule type" value="Genomic_DNA"/>
</dbReference>
<keyword evidence="4" id="KW-0808">Transferase</keyword>
<dbReference type="InterPro" id="IPR004358">
    <property type="entry name" value="Sig_transdc_His_kin-like_C"/>
</dbReference>
<feature type="transmembrane region" description="Helical" evidence="9">
    <location>
        <begin position="66"/>
        <end position="85"/>
    </location>
</feature>
<evidence type="ECO:0000313" key="12">
    <source>
        <dbReference type="Proteomes" id="UP000244184"/>
    </source>
</evidence>
<evidence type="ECO:0000256" key="3">
    <source>
        <dbReference type="ARBA" id="ARBA00022553"/>
    </source>
</evidence>
<dbReference type="SMART" id="SM00388">
    <property type="entry name" value="HisKA"/>
    <property type="match status" value="1"/>
</dbReference>
<dbReference type="InterPro" id="IPR036097">
    <property type="entry name" value="HisK_dim/P_sf"/>
</dbReference>
<evidence type="ECO:0000259" key="10">
    <source>
        <dbReference type="PROSITE" id="PS50109"/>
    </source>
</evidence>
<dbReference type="AlphaFoldDB" id="A0A2T6FSL3"/>
<protein>
    <recommendedName>
        <fullName evidence="2">histidine kinase</fullName>
        <ecNumber evidence="2">2.7.13.3</ecNumber>
    </recommendedName>
</protein>
<keyword evidence="9" id="KW-0812">Transmembrane</keyword>
<comment type="caution">
    <text evidence="11">The sequence shown here is derived from an EMBL/GenBank/DDBJ whole genome shotgun (WGS) entry which is preliminary data.</text>
</comment>
<dbReference type="CDD" id="cd00082">
    <property type="entry name" value="HisKA"/>
    <property type="match status" value="1"/>
</dbReference>
<dbReference type="SMART" id="SM00387">
    <property type="entry name" value="HATPase_c"/>
    <property type="match status" value="1"/>
</dbReference>
<name>A0A2T6FSL3_9BACL</name>
<feature type="transmembrane region" description="Helical" evidence="9">
    <location>
        <begin position="193"/>
        <end position="212"/>
    </location>
</feature>
<keyword evidence="6 11" id="KW-0418">Kinase</keyword>
<dbReference type="Pfam" id="PF00512">
    <property type="entry name" value="HisKA"/>
    <property type="match status" value="1"/>
</dbReference>
<keyword evidence="7" id="KW-0067">ATP-binding</keyword>
<dbReference type="InterPro" id="IPR005467">
    <property type="entry name" value="His_kinase_dom"/>
</dbReference>
<dbReference type="PANTHER" id="PTHR43065:SF46">
    <property type="entry name" value="C4-DICARBOXYLATE TRANSPORT SENSOR PROTEIN DCTB"/>
    <property type="match status" value="1"/>
</dbReference>
<sequence>MPPLSESVTTGLIRTVRLRFASPIAIRRCLMIEVLPLLLNIFIIILSIFFYQIVCLDKDRPERTNRWFLLLFCIVAMAMCMAFPIRLFSGHIFDLRYVPILLCYLYGGHRNLLYISIAYLAFRSLLGGEGIVTTVIVYAIVFPLMIIFGPFRPAQRKIKRVLHGIGLALVWALTAIVFSSFRTGREDLLISWFLMYLILVTTFTMAMSLFILEGIYEKMKLRKEVERAEKMYLVGELAASFAHEIRNPLTVVCGFLQLMGKNQIAEEAKPDYLRMMINELERAQAIISDYLAIAKPKTDSIQLIQVEPLLRQIIELMSPYALMNTVSIASSIEQGLQLKADASRLNQSLINIVKNGIEAMPDGGTLEIKAYRRQRKLLIEISDQGIGMTPAEIDRLGTPFYTTKEKGTGIGTMVALGIIGSMGGRTEVHSEKGAGTTFTIILPVRSNAISE</sequence>
<keyword evidence="5" id="KW-0547">Nucleotide-binding</keyword>
<keyword evidence="3" id="KW-0597">Phosphoprotein</keyword>
<evidence type="ECO:0000256" key="9">
    <source>
        <dbReference type="SAM" id="Phobius"/>
    </source>
</evidence>
<evidence type="ECO:0000256" key="4">
    <source>
        <dbReference type="ARBA" id="ARBA00022679"/>
    </source>
</evidence>
<reference evidence="11 12" key="1">
    <citation type="submission" date="2018-03" db="EMBL/GenBank/DDBJ databases">
        <title>Genome sequence of Paenibacillus elgii strain AC13 an antimicrobial compound producing bacteria.</title>
        <authorList>
            <person name="Kurokawa A.S."/>
            <person name="Araujo J.F."/>
            <person name="Costa R.A."/>
            <person name="Ortega D.B."/>
            <person name="Pires A.S."/>
            <person name="Pappas G.J.Jr."/>
            <person name="Franco O.L."/>
            <person name="Barreto C."/>
            <person name="Magalhaes B.S."/>
            <person name="Kruger R.H."/>
        </authorList>
    </citation>
    <scope>NUCLEOTIDE SEQUENCE [LARGE SCALE GENOMIC DNA]</scope>
    <source>
        <strain evidence="11 12">AC13</strain>
    </source>
</reference>
<dbReference type="PANTHER" id="PTHR43065">
    <property type="entry name" value="SENSOR HISTIDINE KINASE"/>
    <property type="match status" value="1"/>
</dbReference>
<gene>
    <name evidence="11" type="ORF">C8Z91_34030</name>
</gene>
<evidence type="ECO:0000256" key="7">
    <source>
        <dbReference type="ARBA" id="ARBA00022840"/>
    </source>
</evidence>
<evidence type="ECO:0000313" key="11">
    <source>
        <dbReference type="EMBL" id="PUA34889.1"/>
    </source>
</evidence>
<keyword evidence="9" id="KW-1133">Transmembrane helix</keyword>